<evidence type="ECO:0008006" key="4">
    <source>
        <dbReference type="Google" id="ProtNLM"/>
    </source>
</evidence>
<evidence type="ECO:0000313" key="3">
    <source>
        <dbReference type="Proteomes" id="UP000218767"/>
    </source>
</evidence>
<dbReference type="EMBL" id="NVUL01000055">
    <property type="protein sequence ID" value="PCI76583.1"/>
    <property type="molecule type" value="Genomic_DNA"/>
</dbReference>
<feature type="chain" id="PRO_5012427049" description="Lipoprotein" evidence="1">
    <location>
        <begin position="33"/>
        <end position="401"/>
    </location>
</feature>
<dbReference type="Proteomes" id="UP000218767">
    <property type="component" value="Unassembled WGS sequence"/>
</dbReference>
<evidence type="ECO:0000313" key="2">
    <source>
        <dbReference type="EMBL" id="PCI76583.1"/>
    </source>
</evidence>
<keyword evidence="1" id="KW-0732">Signal</keyword>
<accession>A0A2A4X1V5</accession>
<protein>
    <recommendedName>
        <fullName evidence="4">Lipoprotein</fullName>
    </recommendedName>
</protein>
<dbReference type="AlphaFoldDB" id="A0A2A4X1V5"/>
<name>A0A2A4X1V5_9GAMM</name>
<proteinExistence type="predicted"/>
<reference evidence="3" key="1">
    <citation type="submission" date="2017-08" db="EMBL/GenBank/DDBJ databases">
        <title>A dynamic microbial community with high functional redundancy inhabits the cold, oxic subseafloor aquifer.</title>
        <authorList>
            <person name="Tully B.J."/>
            <person name="Wheat C.G."/>
            <person name="Glazer B.T."/>
            <person name="Huber J.A."/>
        </authorList>
    </citation>
    <scope>NUCLEOTIDE SEQUENCE [LARGE SCALE GENOMIC DNA]</scope>
</reference>
<organism evidence="2 3">
    <name type="scientific">SAR86 cluster bacterium</name>
    <dbReference type="NCBI Taxonomy" id="2030880"/>
    <lineage>
        <taxon>Bacteria</taxon>
        <taxon>Pseudomonadati</taxon>
        <taxon>Pseudomonadota</taxon>
        <taxon>Gammaproteobacteria</taxon>
        <taxon>SAR86 cluster</taxon>
    </lineage>
</organism>
<evidence type="ECO:0000256" key="1">
    <source>
        <dbReference type="SAM" id="SignalP"/>
    </source>
</evidence>
<comment type="caution">
    <text evidence="2">The sequence shown here is derived from an EMBL/GenBank/DDBJ whole genome shotgun (WGS) entry which is preliminary data.</text>
</comment>
<feature type="signal peptide" evidence="1">
    <location>
        <begin position="1"/>
        <end position="32"/>
    </location>
</feature>
<gene>
    <name evidence="2" type="ORF">COB20_10275</name>
</gene>
<sequence length="401" mass="44764">MSAMTALTAQQTKNILCVGLLALLLAACNTHTVKTTSYTPIVQDSQNVPEDLLLDVGVAVFDPGIDEIDKRDEETTNHEIRVAESRYAPFLLAETLQRSANWGIVRLMPNNESPMDVVINGTILQSDGEAMQIRIQVSDSSGREWYTKVYDEVVSQFNYEPSQRQQADPFQVIYNKISNDLLTYRNRNLTNPQIAEIRTISELLFARRFSPEVFDPYLTTNRQGNTVIASLPAETDPVLQRVRDIRERDFMFIDTVQDHYATYVRQMRLPYDTWRALSYDETIELRELRASANRRFVAGAAAVVGGLVAATSGGNYATQTGGAVGVGAGAYLIKSGFDKRAEAKLHSDALEELGESLENEVAPRVFSLDDRTITLTGSVEEQYAQWKEILADIYASEVGDI</sequence>